<dbReference type="WBParaSite" id="TCLT_0000822401-mRNA-1">
    <property type="protein sequence ID" value="TCLT_0000822401-mRNA-1"/>
    <property type="gene ID" value="TCLT_0000822401"/>
</dbReference>
<sequence>MFQVLLLFFIFLYIFILIPASLGISYGIRERYAQILLTIFEWSTTNGASFCTDAETDKITKEHNAKIQNIIHNKKKKSIQLKLNDNEWAATDHNVIETIVNDGLDFISAGINSIIDDVVTIRFKAEQLASWNLLTRTGCTFEHISWKLTILWVIGCFFRYLILFPIRACIFVIGATHLVVIANVAGFIRNKK</sequence>
<reference evidence="4" key="1">
    <citation type="submission" date="2017-02" db="UniProtKB">
        <authorList>
            <consortium name="WormBaseParasite"/>
        </authorList>
    </citation>
    <scope>IDENTIFICATION</scope>
</reference>
<dbReference type="OMA" id="TIFEWST"/>
<organism evidence="4">
    <name type="scientific">Thelazia callipaeda</name>
    <name type="common">Oriental eyeworm</name>
    <name type="synonym">Parasitic nematode</name>
    <dbReference type="NCBI Taxonomy" id="103827"/>
    <lineage>
        <taxon>Eukaryota</taxon>
        <taxon>Metazoa</taxon>
        <taxon>Ecdysozoa</taxon>
        <taxon>Nematoda</taxon>
        <taxon>Chromadorea</taxon>
        <taxon>Rhabditida</taxon>
        <taxon>Spirurina</taxon>
        <taxon>Spiruromorpha</taxon>
        <taxon>Thelazioidea</taxon>
        <taxon>Thelaziidae</taxon>
        <taxon>Thelazia</taxon>
    </lineage>
</organism>
<dbReference type="EMBL" id="UYYF01004599">
    <property type="protein sequence ID" value="VDN05748.1"/>
    <property type="molecule type" value="Genomic_DNA"/>
</dbReference>
<feature type="transmembrane region" description="Helical" evidence="1">
    <location>
        <begin position="168"/>
        <end position="188"/>
    </location>
</feature>
<name>A0A0N5D5E4_THECL</name>
<evidence type="ECO:0000313" key="3">
    <source>
        <dbReference type="Proteomes" id="UP000276776"/>
    </source>
</evidence>
<evidence type="ECO:0000313" key="4">
    <source>
        <dbReference type="WBParaSite" id="TCLT_0000822401-mRNA-1"/>
    </source>
</evidence>
<dbReference type="AlphaFoldDB" id="A0A0N5D5E4"/>
<proteinExistence type="predicted"/>
<keyword evidence="3" id="KW-1185">Reference proteome</keyword>
<keyword evidence="1" id="KW-0472">Membrane</keyword>
<protein>
    <submittedName>
        <fullName evidence="2 4">Uncharacterized protein</fullName>
    </submittedName>
</protein>
<feature type="transmembrane region" description="Helical" evidence="1">
    <location>
        <begin position="6"/>
        <end position="28"/>
    </location>
</feature>
<dbReference type="OrthoDB" id="5868110at2759"/>
<dbReference type="STRING" id="103827.A0A0N5D5E4"/>
<dbReference type="Proteomes" id="UP000276776">
    <property type="component" value="Unassembled WGS sequence"/>
</dbReference>
<gene>
    <name evidence="2" type="ORF">TCLT_LOCUS8213</name>
</gene>
<keyword evidence="1" id="KW-1133">Transmembrane helix</keyword>
<evidence type="ECO:0000256" key="1">
    <source>
        <dbReference type="SAM" id="Phobius"/>
    </source>
</evidence>
<feature type="transmembrane region" description="Helical" evidence="1">
    <location>
        <begin position="144"/>
        <end position="162"/>
    </location>
</feature>
<reference evidence="2 3" key="2">
    <citation type="submission" date="2018-11" db="EMBL/GenBank/DDBJ databases">
        <authorList>
            <consortium name="Pathogen Informatics"/>
        </authorList>
    </citation>
    <scope>NUCLEOTIDE SEQUENCE [LARGE SCALE GENOMIC DNA]</scope>
</reference>
<keyword evidence="1" id="KW-0812">Transmembrane</keyword>
<evidence type="ECO:0000313" key="2">
    <source>
        <dbReference type="EMBL" id="VDN05748.1"/>
    </source>
</evidence>
<accession>A0A0N5D5E4</accession>